<evidence type="ECO:0000313" key="3">
    <source>
        <dbReference type="EMBL" id="CAG8695950.1"/>
    </source>
</evidence>
<feature type="region of interest" description="Disordered" evidence="1">
    <location>
        <begin position="584"/>
        <end position="636"/>
    </location>
</feature>
<feature type="compositionally biased region" description="Low complexity" evidence="1">
    <location>
        <begin position="606"/>
        <end position="630"/>
    </location>
</feature>
<dbReference type="Pfam" id="PF12031">
    <property type="entry name" value="BAF250_C"/>
    <property type="match status" value="1"/>
</dbReference>
<name>A0A9N9EX00_9GLOM</name>
<sequence length="1083" mass="120458">MDPSLYQQQRQQQNRVPYPFTGNPQAGLANVMGAGTYPQQYMTNITNNAGYIQSNTGINPMMPISGRPVYPVPVASLTSMTTNGMPAAKRVALAPTPPMQSIFSNIAQTPGQNQLYTAGGGFPNQQMISPGRPTVPAQSFVNTDNQNMDGKSSTSMHTNAYAASIQSIDKHYGQFQQQTPTKANAMGNNFNNLLNQTQTTHPQQQNQAISNPFMQDDGQTNWLEFDDEDIVYDFSYPTEFSNSSSGIGGNIHGWNSNPLQNNLNYSSQNSSKSYSSINQSSLQRSPQQQQHDNQVQQQQMTERPQQRQQTPQHQQSQTIQISSQTHQHQQQPSHREDAGYSFSTHPSLSVQSSSITQNLSPKSVQHNTMRMLPRSPNPAIPDSNTQSSIYGNQSQTVNSTNLNQTQATAQIGQFSKINSKDHLVSNTTITGFPQSSTQPTISTELSSTASIHNTVLDPYKQSPQTANDATSLTSIKPNSLIGHLDSMQRITSQENTNDSSILPTIENQNSYTSNIQMAVESRNSSSASPKNINNLSESTNFSKHHQNSQTSNTELLTQSTNNNKQHTSSPNVADDMSQNLRLPVSSGIAGRRAVTSRQIPRQSEKTPVVTHPTPTTSTQSSNSTLPTQTSKQEPVKPQKVNYAPKTRRVESYGGLDLRVFEKFSLPLNIPGIQDLGAVDVHALTMSLKCGMKLEVTSALNALTTLSCYKNLIIDLKQCGDLVDILLDMILEYIDSVSPSCNEETTEESLISPRKFITYQKLYQLSRQECDEFADVATDNSNIVNEWLSLHEQCWCITNLIRNFSFMFENQECLATHPKLLTVLMRVLYIGEDDDFLLGINEKVKAGRNIKDNRRIIRKKAYDILELRKSIIIILSNIAAYLTLPSIYVARDLLVVIADFLENTDDYYAQVALEVFAKISVSYENRQRIGGCDESTLTTVLERLVRMLPQGENSIGYAIGGGVITRPSMQELPYLAMLVMSFFNFACLSGEVMRKKMVSIPGFINRMLKMSITLASVRDNRIGNNDDDCIMLARRTMEMLKILAKGNEECFLIYTEQLLFALLTPYIDPIVVKDLETVIYPGDI</sequence>
<comment type="caution">
    <text evidence="3">The sequence shown here is derived from an EMBL/GenBank/DDBJ whole genome shotgun (WGS) entry which is preliminary data.</text>
</comment>
<feature type="compositionally biased region" description="Polar residues" evidence="1">
    <location>
        <begin position="341"/>
        <end position="368"/>
    </location>
</feature>
<feature type="compositionally biased region" description="Low complexity" evidence="1">
    <location>
        <begin position="262"/>
        <end position="332"/>
    </location>
</feature>
<feature type="compositionally biased region" description="Polar residues" evidence="1">
    <location>
        <begin position="382"/>
        <end position="392"/>
    </location>
</feature>
<organism evidence="3 4">
    <name type="scientific">Dentiscutata erythropus</name>
    <dbReference type="NCBI Taxonomy" id="1348616"/>
    <lineage>
        <taxon>Eukaryota</taxon>
        <taxon>Fungi</taxon>
        <taxon>Fungi incertae sedis</taxon>
        <taxon>Mucoromycota</taxon>
        <taxon>Glomeromycotina</taxon>
        <taxon>Glomeromycetes</taxon>
        <taxon>Diversisporales</taxon>
        <taxon>Gigasporaceae</taxon>
        <taxon>Dentiscutata</taxon>
    </lineage>
</organism>
<dbReference type="OrthoDB" id="1938591at2759"/>
<feature type="region of interest" description="Disordered" evidence="1">
    <location>
        <begin position="1"/>
        <end position="20"/>
    </location>
</feature>
<evidence type="ECO:0000259" key="2">
    <source>
        <dbReference type="Pfam" id="PF12031"/>
    </source>
</evidence>
<dbReference type="InterPro" id="IPR016024">
    <property type="entry name" value="ARM-type_fold"/>
</dbReference>
<dbReference type="Proteomes" id="UP000789405">
    <property type="component" value="Unassembled WGS sequence"/>
</dbReference>
<feature type="region of interest" description="Disordered" evidence="1">
    <location>
        <begin position="262"/>
        <end position="392"/>
    </location>
</feature>
<feature type="compositionally biased region" description="Polar residues" evidence="1">
    <location>
        <begin position="208"/>
        <end position="219"/>
    </location>
</feature>
<protein>
    <submittedName>
        <fullName evidence="3">7824_t:CDS:1</fullName>
    </submittedName>
</protein>
<reference evidence="3" key="1">
    <citation type="submission" date="2021-06" db="EMBL/GenBank/DDBJ databases">
        <authorList>
            <person name="Kallberg Y."/>
            <person name="Tangrot J."/>
            <person name="Rosling A."/>
        </authorList>
    </citation>
    <scope>NUCLEOTIDE SEQUENCE</scope>
    <source>
        <strain evidence="3">MA453B</strain>
    </source>
</reference>
<feature type="domain" description="SWI/SNF-like complex subunit BAF250 C-terminal" evidence="2">
    <location>
        <begin position="789"/>
        <end position="884"/>
    </location>
</feature>
<dbReference type="EMBL" id="CAJVPY010008442">
    <property type="protein sequence ID" value="CAG8695950.1"/>
    <property type="molecule type" value="Genomic_DNA"/>
</dbReference>
<keyword evidence="4" id="KW-1185">Reference proteome</keyword>
<feature type="region of interest" description="Disordered" evidence="1">
    <location>
        <begin position="198"/>
        <end position="219"/>
    </location>
</feature>
<feature type="region of interest" description="Disordered" evidence="1">
    <location>
        <begin position="518"/>
        <end position="554"/>
    </location>
</feature>
<evidence type="ECO:0000313" key="4">
    <source>
        <dbReference type="Proteomes" id="UP000789405"/>
    </source>
</evidence>
<evidence type="ECO:0000256" key="1">
    <source>
        <dbReference type="SAM" id="MobiDB-lite"/>
    </source>
</evidence>
<dbReference type="InterPro" id="IPR033388">
    <property type="entry name" value="BAF250_C"/>
</dbReference>
<dbReference type="AlphaFoldDB" id="A0A9N9EX00"/>
<feature type="compositionally biased region" description="Low complexity" evidence="1">
    <location>
        <begin position="198"/>
        <end position="207"/>
    </location>
</feature>
<dbReference type="SUPFAM" id="SSF48371">
    <property type="entry name" value="ARM repeat"/>
    <property type="match status" value="1"/>
</dbReference>
<gene>
    <name evidence="3" type="ORF">DERYTH_LOCUS12674</name>
</gene>
<accession>A0A9N9EX00</accession>
<proteinExistence type="predicted"/>